<name>D8PG28_9BACT</name>
<dbReference type="PROSITE" id="PS50943">
    <property type="entry name" value="HTH_CROC1"/>
    <property type="match status" value="1"/>
</dbReference>
<dbReference type="KEGG" id="nde:NIDE2505"/>
<dbReference type="HOGENOM" id="CLU_1923759_0_0_0"/>
<dbReference type="Proteomes" id="UP000001660">
    <property type="component" value="Chromosome"/>
</dbReference>
<dbReference type="AlphaFoldDB" id="D8PG28"/>
<reference evidence="3 4" key="1">
    <citation type="journal article" date="2010" name="Proc. Natl. Acad. Sci. U.S.A.">
        <title>A Nitrospira metagenome illuminates the physiology and evolution of globally important nitrite-oxidizing bacteria.</title>
        <authorList>
            <person name="Lucker S."/>
            <person name="Wagner M."/>
            <person name="Maixner F."/>
            <person name="Pelletier E."/>
            <person name="Koch H."/>
            <person name="Vacherie B."/>
            <person name="Rattei T."/>
            <person name="Sinninghe Damste J."/>
            <person name="Spieck E."/>
            <person name="Le Paslier D."/>
            <person name="Daims H."/>
        </authorList>
    </citation>
    <scope>NUCLEOTIDE SEQUENCE [LARGE SCALE GENOMIC DNA]</scope>
</reference>
<dbReference type="Pfam" id="PF01381">
    <property type="entry name" value="HTH_3"/>
    <property type="match status" value="1"/>
</dbReference>
<dbReference type="eggNOG" id="COG1396">
    <property type="taxonomic scope" value="Bacteria"/>
</dbReference>
<feature type="compositionally biased region" description="Basic residues" evidence="1">
    <location>
        <begin position="110"/>
        <end position="131"/>
    </location>
</feature>
<dbReference type="OrthoDB" id="572992at2"/>
<keyword evidence="4" id="KW-1185">Reference proteome</keyword>
<dbReference type="InterPro" id="IPR001387">
    <property type="entry name" value="Cro/C1-type_HTH"/>
</dbReference>
<dbReference type="InterPro" id="IPR010982">
    <property type="entry name" value="Lambda_DNA-bd_dom_sf"/>
</dbReference>
<evidence type="ECO:0000259" key="2">
    <source>
        <dbReference type="PROSITE" id="PS50943"/>
    </source>
</evidence>
<evidence type="ECO:0000256" key="1">
    <source>
        <dbReference type="SAM" id="MobiDB-lite"/>
    </source>
</evidence>
<feature type="domain" description="HTH cro/C1-type" evidence="2">
    <location>
        <begin position="37"/>
        <end position="92"/>
    </location>
</feature>
<dbReference type="Gene3D" id="1.10.260.40">
    <property type="entry name" value="lambda repressor-like DNA-binding domains"/>
    <property type="match status" value="1"/>
</dbReference>
<accession>D8PG28</accession>
<protein>
    <submittedName>
        <fullName evidence="3">Putative Transcriptional regulator (Modular protein)</fullName>
    </submittedName>
</protein>
<dbReference type="STRING" id="330214.NIDE2505"/>
<organism evidence="3 4">
    <name type="scientific">Nitrospira defluvii</name>
    <dbReference type="NCBI Taxonomy" id="330214"/>
    <lineage>
        <taxon>Bacteria</taxon>
        <taxon>Pseudomonadati</taxon>
        <taxon>Nitrospirota</taxon>
        <taxon>Nitrospiria</taxon>
        <taxon>Nitrospirales</taxon>
        <taxon>Nitrospiraceae</taxon>
        <taxon>Nitrospira</taxon>
    </lineage>
</organism>
<sequence length="131" mass="14996">MKKKTNFDLHLEAQLRDPNFAERFKQAGEAWDVALQIAVLREKAGLSQKDLARKLKTSQQQVSRLESPSYEGHSLSMLRRVAQELHARVRVVLEPEDAADHVAEPPALYRAKRRSATNRAARSWRAKKPRS</sequence>
<dbReference type="EMBL" id="FP929003">
    <property type="protein sequence ID" value="CBK42215.1"/>
    <property type="molecule type" value="Genomic_DNA"/>
</dbReference>
<dbReference type="CDD" id="cd00093">
    <property type="entry name" value="HTH_XRE"/>
    <property type="match status" value="1"/>
</dbReference>
<dbReference type="GO" id="GO:0003677">
    <property type="term" value="F:DNA binding"/>
    <property type="evidence" value="ECO:0007669"/>
    <property type="project" value="InterPro"/>
</dbReference>
<evidence type="ECO:0000313" key="3">
    <source>
        <dbReference type="EMBL" id="CBK42215.1"/>
    </source>
</evidence>
<proteinExistence type="predicted"/>
<gene>
    <name evidence="3" type="ORF">NIDE2505</name>
</gene>
<feature type="region of interest" description="Disordered" evidence="1">
    <location>
        <begin position="104"/>
        <end position="131"/>
    </location>
</feature>
<dbReference type="SUPFAM" id="SSF47413">
    <property type="entry name" value="lambda repressor-like DNA-binding domains"/>
    <property type="match status" value="1"/>
</dbReference>
<dbReference type="SMART" id="SM00530">
    <property type="entry name" value="HTH_XRE"/>
    <property type="match status" value="1"/>
</dbReference>
<evidence type="ECO:0000313" key="4">
    <source>
        <dbReference type="Proteomes" id="UP000001660"/>
    </source>
</evidence>